<keyword evidence="7 9" id="KW-0067">ATP-binding</keyword>
<dbReference type="GO" id="GO:0042450">
    <property type="term" value="P:L-arginine biosynthetic process via ornithine"/>
    <property type="evidence" value="ECO:0007669"/>
    <property type="project" value="UniProtKB-UniRule"/>
</dbReference>
<keyword evidence="9" id="KW-0963">Cytoplasm</keyword>
<evidence type="ECO:0000256" key="7">
    <source>
        <dbReference type="ARBA" id="ARBA00022840"/>
    </source>
</evidence>
<dbReference type="PANTHER" id="PTHR23342:SF0">
    <property type="entry name" value="N-ACETYLGLUTAMATE SYNTHASE, MITOCHONDRIAL"/>
    <property type="match status" value="1"/>
</dbReference>
<evidence type="ECO:0000256" key="6">
    <source>
        <dbReference type="ARBA" id="ARBA00022777"/>
    </source>
</evidence>
<evidence type="ECO:0000313" key="11">
    <source>
        <dbReference type="EMBL" id="MBS9524446.1"/>
    </source>
</evidence>
<evidence type="ECO:0000256" key="9">
    <source>
        <dbReference type="HAMAP-Rule" id="MF_00082"/>
    </source>
</evidence>
<proteinExistence type="inferred from homology"/>
<dbReference type="InterPro" id="IPR004662">
    <property type="entry name" value="AcgluKinase_fam"/>
</dbReference>
<dbReference type="HAMAP" id="MF_00082">
    <property type="entry name" value="ArgB"/>
    <property type="match status" value="1"/>
</dbReference>
<feature type="binding site" evidence="9">
    <location>
        <begin position="39"/>
        <end position="40"/>
    </location>
    <ligand>
        <name>substrate</name>
    </ligand>
</feature>
<dbReference type="NCBIfam" id="TIGR00761">
    <property type="entry name" value="argB"/>
    <property type="match status" value="1"/>
</dbReference>
<reference evidence="11 12" key="1">
    <citation type="submission" date="2021-05" db="EMBL/GenBank/DDBJ databases">
        <authorList>
            <person name="Zhang Z.D."/>
            <person name="Osman G."/>
        </authorList>
    </citation>
    <scope>NUCLEOTIDE SEQUENCE [LARGE SCALE GENOMIC DNA]</scope>
    <source>
        <strain evidence="11 12">KCTC 32217</strain>
    </source>
</reference>
<dbReference type="SUPFAM" id="SSF53633">
    <property type="entry name" value="Carbamate kinase-like"/>
    <property type="match status" value="1"/>
</dbReference>
<comment type="similarity">
    <text evidence="9">Belongs to the acetylglutamate kinase family. ArgB subfamily.</text>
</comment>
<evidence type="ECO:0000256" key="3">
    <source>
        <dbReference type="ARBA" id="ARBA00022605"/>
    </source>
</evidence>
<dbReference type="PIRSF" id="PIRSF000728">
    <property type="entry name" value="NAGK"/>
    <property type="match status" value="1"/>
</dbReference>
<dbReference type="Proteomes" id="UP001319104">
    <property type="component" value="Unassembled WGS sequence"/>
</dbReference>
<dbReference type="InterPro" id="IPR001048">
    <property type="entry name" value="Asp/Glu/Uridylate_kinase"/>
</dbReference>
<comment type="catalytic activity">
    <reaction evidence="8 9">
        <text>N-acetyl-L-glutamate + ATP = N-acetyl-L-glutamyl 5-phosphate + ADP</text>
        <dbReference type="Rhea" id="RHEA:14629"/>
        <dbReference type="ChEBI" id="CHEBI:30616"/>
        <dbReference type="ChEBI" id="CHEBI:44337"/>
        <dbReference type="ChEBI" id="CHEBI:57936"/>
        <dbReference type="ChEBI" id="CHEBI:456216"/>
        <dbReference type="EC" id="2.7.2.8"/>
    </reaction>
</comment>
<evidence type="ECO:0000256" key="2">
    <source>
        <dbReference type="ARBA" id="ARBA00022571"/>
    </source>
</evidence>
<feature type="site" description="Transition state stabilizer" evidence="9">
    <location>
        <position position="222"/>
    </location>
</feature>
<keyword evidence="3 9" id="KW-0028">Amino-acid biosynthesis</keyword>
<evidence type="ECO:0000256" key="1">
    <source>
        <dbReference type="ARBA" id="ARBA00004828"/>
    </source>
</evidence>
<comment type="pathway">
    <text evidence="1 9">Amino-acid biosynthesis; L-arginine biosynthesis; N(2)-acetyl-L-ornithine from L-glutamate: step 2/4.</text>
</comment>
<dbReference type="GO" id="GO:0005737">
    <property type="term" value="C:cytoplasm"/>
    <property type="evidence" value="ECO:0007669"/>
    <property type="project" value="UniProtKB-SubCell"/>
</dbReference>
<evidence type="ECO:0000256" key="8">
    <source>
        <dbReference type="ARBA" id="ARBA00048141"/>
    </source>
</evidence>
<comment type="subcellular location">
    <subcellularLocation>
        <location evidence="9">Cytoplasm</location>
    </subcellularLocation>
</comment>
<dbReference type="Pfam" id="PF00696">
    <property type="entry name" value="AA_kinase"/>
    <property type="match status" value="1"/>
</dbReference>
<sequence>MQINIVKIGGNVVDNPEALQTFVEEFSQIEGPKILVHGGGVLASRLSEKLGIEPKMVNGRRITDENTLDVVTMVYAGLVNKKIVALLQAKGENAIGLSGADGNLITSEKRPVKDIDYGFVGDIVAVNVPLLETILSHNYVPIVAAITHDKNGQLLNTNADTITAELGLGLARHHDVSLFYGFDKNGVLKDINDDQSNISEINFEKYQDLQAEKTIHSGMIPKLDNAFKAISKGISQVWLGKAEDVRKAINSKSKGTFIKTQTS</sequence>
<evidence type="ECO:0000256" key="5">
    <source>
        <dbReference type="ARBA" id="ARBA00022741"/>
    </source>
</evidence>
<keyword evidence="2 9" id="KW-0055">Arginine biosynthesis</keyword>
<dbReference type="InterPro" id="IPR036393">
    <property type="entry name" value="AceGlu_kinase-like_sf"/>
</dbReference>
<keyword evidence="12" id="KW-1185">Reference proteome</keyword>
<gene>
    <name evidence="9 11" type="primary">argB</name>
    <name evidence="11" type="ORF">KI659_10505</name>
</gene>
<feature type="binding site" evidence="9">
    <location>
        <position position="156"/>
    </location>
    <ligand>
        <name>substrate</name>
    </ligand>
</feature>
<comment type="caution">
    <text evidence="11">The sequence shown here is derived from an EMBL/GenBank/DDBJ whole genome shotgun (WGS) entry which is preliminary data.</text>
</comment>
<dbReference type="CDD" id="cd04238">
    <property type="entry name" value="AAK_NAGK-like"/>
    <property type="match status" value="1"/>
</dbReference>
<dbReference type="EC" id="2.7.2.8" evidence="9"/>
<comment type="function">
    <text evidence="9">Catalyzes the ATP-dependent phosphorylation of N-acetyl-L-glutamate.</text>
</comment>
<organism evidence="11 12">
    <name type="scientific">Litoribacter ruber</name>
    <dbReference type="NCBI Taxonomy" id="702568"/>
    <lineage>
        <taxon>Bacteria</taxon>
        <taxon>Pseudomonadati</taxon>
        <taxon>Bacteroidota</taxon>
        <taxon>Cytophagia</taxon>
        <taxon>Cytophagales</taxon>
        <taxon>Cyclobacteriaceae</taxon>
        <taxon>Litoribacter</taxon>
    </lineage>
</organism>
<feature type="binding site" evidence="9">
    <location>
        <position position="61"/>
    </location>
    <ligand>
        <name>substrate</name>
    </ligand>
</feature>
<dbReference type="RefSeq" id="WP_213945500.1">
    <property type="nucleotide sequence ID" value="NZ_JAHCMY010000005.1"/>
</dbReference>
<feature type="domain" description="Aspartate/glutamate/uridylate kinase" evidence="10">
    <location>
        <begin position="3"/>
        <end position="234"/>
    </location>
</feature>
<dbReference type="EMBL" id="JAHCMY010000005">
    <property type="protein sequence ID" value="MBS9524446.1"/>
    <property type="molecule type" value="Genomic_DNA"/>
</dbReference>
<protein>
    <recommendedName>
        <fullName evidence="9">Acetylglutamate kinase</fullName>
        <ecNumber evidence="9">2.7.2.8</ecNumber>
    </recommendedName>
    <alternativeName>
        <fullName evidence="9">N-acetyl-L-glutamate 5-phosphotransferase</fullName>
    </alternativeName>
    <alternativeName>
        <fullName evidence="9">NAG kinase</fullName>
        <shortName evidence="9">NAGK</shortName>
    </alternativeName>
</protein>
<dbReference type="Gene3D" id="3.40.1160.10">
    <property type="entry name" value="Acetylglutamate kinase-like"/>
    <property type="match status" value="1"/>
</dbReference>
<evidence type="ECO:0000256" key="4">
    <source>
        <dbReference type="ARBA" id="ARBA00022679"/>
    </source>
</evidence>
<dbReference type="GO" id="GO:0005524">
    <property type="term" value="F:ATP binding"/>
    <property type="evidence" value="ECO:0007669"/>
    <property type="project" value="UniProtKB-UniRule"/>
</dbReference>
<accession>A0AAP2CGW7</accession>
<evidence type="ECO:0000259" key="10">
    <source>
        <dbReference type="Pfam" id="PF00696"/>
    </source>
</evidence>
<name>A0AAP2CGW7_9BACT</name>
<dbReference type="AlphaFoldDB" id="A0AAP2CGW7"/>
<dbReference type="InterPro" id="IPR037528">
    <property type="entry name" value="ArgB"/>
</dbReference>
<evidence type="ECO:0000313" key="12">
    <source>
        <dbReference type="Proteomes" id="UP001319104"/>
    </source>
</evidence>
<keyword evidence="5 9" id="KW-0547">Nucleotide-binding</keyword>
<feature type="site" description="Transition state stabilizer" evidence="9">
    <location>
        <position position="7"/>
    </location>
</feature>
<dbReference type="GO" id="GO:0003991">
    <property type="term" value="F:acetylglutamate kinase activity"/>
    <property type="evidence" value="ECO:0007669"/>
    <property type="project" value="UniProtKB-UniRule"/>
</dbReference>
<keyword evidence="6 9" id="KW-0418">Kinase</keyword>
<dbReference type="PANTHER" id="PTHR23342">
    <property type="entry name" value="N-ACETYLGLUTAMATE SYNTHASE"/>
    <property type="match status" value="1"/>
</dbReference>
<keyword evidence="4 9" id="KW-0808">Transferase</keyword>